<dbReference type="Gene3D" id="1.10.10.10">
    <property type="entry name" value="Winged helix-like DNA-binding domain superfamily/Winged helix DNA-binding domain"/>
    <property type="match status" value="1"/>
</dbReference>
<organism evidence="2 3">
    <name type="scientific">Mediterraneibacter gnavus</name>
    <name type="common">Ruminococcus gnavus</name>
    <dbReference type="NCBI Taxonomy" id="33038"/>
    <lineage>
        <taxon>Bacteria</taxon>
        <taxon>Bacillati</taxon>
        <taxon>Bacillota</taxon>
        <taxon>Clostridia</taxon>
        <taxon>Lachnospirales</taxon>
        <taxon>Lachnospiraceae</taxon>
        <taxon>Mediterraneibacter</taxon>
    </lineage>
</organism>
<reference evidence="2 3" key="1">
    <citation type="journal article" date="2017" name="Genome Med.">
        <title>A novel Ruminococcus gnavus clade enriched in inflammatory bowel disease patients.</title>
        <authorList>
            <person name="Hall A.B."/>
            <person name="Yassour M."/>
            <person name="Sauk J."/>
            <person name="Garner A."/>
            <person name="Jiang X."/>
            <person name="Arthur T."/>
            <person name="Lagoudas G.K."/>
            <person name="Vatanen T."/>
            <person name="Fornelos N."/>
            <person name="Wilson R."/>
            <person name="Bertha M."/>
            <person name="Cohen M."/>
            <person name="Garber J."/>
            <person name="Khalili H."/>
            <person name="Gevers D."/>
            <person name="Ananthakrishnan A.N."/>
            <person name="Kugathasan S."/>
            <person name="Lander E.S."/>
            <person name="Blainey P."/>
            <person name="Vlamakis H."/>
            <person name="Xavier R.J."/>
            <person name="Huttenhower C."/>
        </authorList>
    </citation>
    <scope>NUCLEOTIDE SEQUENCE [LARGE SCALE GENOMIC DNA]</scope>
    <source>
        <strain evidence="2 3">RJX1118</strain>
    </source>
</reference>
<dbReference type="InterPro" id="IPR014284">
    <property type="entry name" value="RNA_pol_sigma-70_dom"/>
</dbReference>
<gene>
    <name evidence="2" type="ORF">CDL18_15160</name>
</gene>
<dbReference type="EMBL" id="NIHM01000043">
    <property type="protein sequence ID" value="PLT52268.1"/>
    <property type="molecule type" value="Genomic_DNA"/>
</dbReference>
<dbReference type="AlphaFoldDB" id="A0A2N5NE21"/>
<accession>A0A2N5NE21</accession>
<dbReference type="GO" id="GO:0016987">
    <property type="term" value="F:sigma factor activity"/>
    <property type="evidence" value="ECO:0007669"/>
    <property type="project" value="InterPro"/>
</dbReference>
<comment type="caution">
    <text evidence="2">The sequence shown here is derived from an EMBL/GenBank/DDBJ whole genome shotgun (WGS) entry which is preliminary data.</text>
</comment>
<protein>
    <submittedName>
        <fullName evidence="2">RNA polymerase subunit sigma-70</fullName>
    </submittedName>
</protein>
<dbReference type="NCBIfam" id="TIGR02937">
    <property type="entry name" value="sigma70-ECF"/>
    <property type="match status" value="1"/>
</dbReference>
<dbReference type="GO" id="GO:0003677">
    <property type="term" value="F:DNA binding"/>
    <property type="evidence" value="ECO:0007669"/>
    <property type="project" value="InterPro"/>
</dbReference>
<dbReference type="GO" id="GO:0006352">
    <property type="term" value="P:DNA-templated transcription initiation"/>
    <property type="evidence" value="ECO:0007669"/>
    <property type="project" value="InterPro"/>
</dbReference>
<evidence type="ECO:0000259" key="1">
    <source>
        <dbReference type="Pfam" id="PF08281"/>
    </source>
</evidence>
<evidence type="ECO:0000313" key="2">
    <source>
        <dbReference type="EMBL" id="PLT52268.1"/>
    </source>
</evidence>
<sequence>MEQSSSYDEQTIQHQFDRKCKLALQGEKIDYERHLSYRQKHEILFCELPKTEFWKLSTVDEYTAESYFLTDEQFDVKIKNELLAKAIETLTERKKEVIFLSYFQGMSDAAIARKLNLVRSTVCEHRTRSLELLKNTMEEYGYENYR</sequence>
<feature type="domain" description="RNA polymerase sigma factor 70 region 4 type 2" evidence="1">
    <location>
        <begin position="81"/>
        <end position="130"/>
    </location>
</feature>
<dbReference type="InterPro" id="IPR036388">
    <property type="entry name" value="WH-like_DNA-bd_sf"/>
</dbReference>
<name>A0A2N5NE21_MEDGN</name>
<dbReference type="Proteomes" id="UP000234849">
    <property type="component" value="Unassembled WGS sequence"/>
</dbReference>
<proteinExistence type="predicted"/>
<dbReference type="InterPro" id="IPR013324">
    <property type="entry name" value="RNA_pol_sigma_r3/r4-like"/>
</dbReference>
<dbReference type="SUPFAM" id="SSF88659">
    <property type="entry name" value="Sigma3 and sigma4 domains of RNA polymerase sigma factors"/>
    <property type="match status" value="1"/>
</dbReference>
<dbReference type="Pfam" id="PF08281">
    <property type="entry name" value="Sigma70_r4_2"/>
    <property type="match status" value="1"/>
</dbReference>
<evidence type="ECO:0000313" key="3">
    <source>
        <dbReference type="Proteomes" id="UP000234849"/>
    </source>
</evidence>
<dbReference type="RefSeq" id="WP_101880351.1">
    <property type="nucleotide sequence ID" value="NZ_AP031447.1"/>
</dbReference>
<dbReference type="InterPro" id="IPR013249">
    <property type="entry name" value="RNA_pol_sigma70_r4_t2"/>
</dbReference>